<dbReference type="InterPro" id="IPR052714">
    <property type="entry name" value="MFS_Exporter"/>
</dbReference>
<dbReference type="PROSITE" id="PS50850">
    <property type="entry name" value="MFS"/>
    <property type="match status" value="1"/>
</dbReference>
<name>A0A7S5DSN4_RHIRH</name>
<protein>
    <submittedName>
        <fullName evidence="6">Major Facilitator Superfamily protein</fullName>
    </submittedName>
</protein>
<evidence type="ECO:0000256" key="3">
    <source>
        <dbReference type="ARBA" id="ARBA00023136"/>
    </source>
</evidence>
<dbReference type="AlphaFoldDB" id="A0A7S5DSN4"/>
<keyword evidence="2 4" id="KW-1133">Transmembrane helix</keyword>
<reference evidence="6" key="1">
    <citation type="submission" date="2018-12" db="EMBL/GenBank/DDBJ databases">
        <title>Three Rhizobium rhizogenes strains isolated from the same crown gall tumor carry diverse plasmids.</title>
        <authorList>
            <person name="Pulawska J."/>
            <person name="Kuzmanovic N."/>
        </authorList>
    </citation>
    <scope>NUCLEOTIDE SEQUENCE</scope>
    <source>
        <strain evidence="6">C5.7</strain>
        <plasmid evidence="6">pC5.7c</plasmid>
    </source>
</reference>
<feature type="transmembrane region" description="Helical" evidence="4">
    <location>
        <begin position="37"/>
        <end position="56"/>
    </location>
</feature>
<dbReference type="GO" id="GO:0022857">
    <property type="term" value="F:transmembrane transporter activity"/>
    <property type="evidence" value="ECO:0007669"/>
    <property type="project" value="InterPro"/>
</dbReference>
<feature type="transmembrane region" description="Helical" evidence="4">
    <location>
        <begin position="197"/>
        <end position="217"/>
    </location>
</feature>
<dbReference type="PANTHER" id="PTHR23531:SF1">
    <property type="entry name" value="QUINOLENE RESISTANCE PROTEIN NORA"/>
    <property type="match status" value="1"/>
</dbReference>
<sequence>MRWHPLSLSHRSVPGASTDRERCAMSISSISVAKEPAFHKGAFVVTCVATLLGFSMTTSQSFLPQVMETKGIPLAITGYAMASTSIFALIFGLLSATLMARLGTTVLMLAGMTIMCLCHLSFEITPKVFGGIFLSRMVYGIGAGIFYPAALTFVKGMLHGPRTVSLFAIYTAMIPGSNLLGPPIAEWYIFNYGSERYFTFTAIPGIISVVLFLVLWLQNYDRHQEFDSTASFSIILLNPASWLPLLCLFIAGSIWGYVISFLPYAAATRDLPGSLFIVASTIGLFASRFFVVNHLKKFDSSLVSGWAICFMAISLLVMALVRAPEAVAFCGVAFGISYALSYPFISVWILGVFDQKLHHIVISLTNALFNFCMFLAPLFVSLFASSTHLKIDLYQIILSITGLSALIAGFTFRYIVSLRKG</sequence>
<geneLocation type="plasmid" evidence="6">
    <name>pC5.7c</name>
</geneLocation>
<feature type="transmembrane region" description="Helical" evidence="4">
    <location>
        <begin position="396"/>
        <end position="416"/>
    </location>
</feature>
<feature type="transmembrane region" description="Helical" evidence="4">
    <location>
        <begin position="229"/>
        <end position="259"/>
    </location>
</feature>
<organism evidence="6">
    <name type="scientific">Rhizobium rhizogenes</name>
    <name type="common">Agrobacterium rhizogenes</name>
    <dbReference type="NCBI Taxonomy" id="359"/>
    <lineage>
        <taxon>Bacteria</taxon>
        <taxon>Pseudomonadati</taxon>
        <taxon>Pseudomonadota</taxon>
        <taxon>Alphaproteobacteria</taxon>
        <taxon>Hyphomicrobiales</taxon>
        <taxon>Rhizobiaceae</taxon>
        <taxon>Rhizobium/Agrobacterium group</taxon>
        <taxon>Rhizobium</taxon>
    </lineage>
</organism>
<proteinExistence type="predicted"/>
<dbReference type="Pfam" id="PF07690">
    <property type="entry name" value="MFS_1"/>
    <property type="match status" value="1"/>
</dbReference>
<evidence type="ECO:0000256" key="4">
    <source>
        <dbReference type="SAM" id="Phobius"/>
    </source>
</evidence>
<feature type="domain" description="Major facilitator superfamily (MFS) profile" evidence="5">
    <location>
        <begin position="41"/>
        <end position="420"/>
    </location>
</feature>
<keyword evidence="1 4" id="KW-0812">Transmembrane</keyword>
<evidence type="ECO:0000256" key="2">
    <source>
        <dbReference type="ARBA" id="ARBA00022989"/>
    </source>
</evidence>
<feature type="transmembrane region" description="Helical" evidence="4">
    <location>
        <begin position="303"/>
        <end position="320"/>
    </location>
</feature>
<evidence type="ECO:0000259" key="5">
    <source>
        <dbReference type="PROSITE" id="PS50850"/>
    </source>
</evidence>
<feature type="transmembrane region" description="Helical" evidence="4">
    <location>
        <begin position="128"/>
        <end position="154"/>
    </location>
</feature>
<dbReference type="EMBL" id="MK318969">
    <property type="protein sequence ID" value="QCL09397.1"/>
    <property type="molecule type" value="Genomic_DNA"/>
</dbReference>
<dbReference type="InterPro" id="IPR011701">
    <property type="entry name" value="MFS"/>
</dbReference>
<feature type="transmembrane region" description="Helical" evidence="4">
    <location>
        <begin position="326"/>
        <end position="353"/>
    </location>
</feature>
<feature type="transmembrane region" description="Helical" evidence="4">
    <location>
        <begin position="360"/>
        <end position="384"/>
    </location>
</feature>
<feature type="transmembrane region" description="Helical" evidence="4">
    <location>
        <begin position="76"/>
        <end position="95"/>
    </location>
</feature>
<dbReference type="Gene3D" id="1.20.1250.20">
    <property type="entry name" value="MFS general substrate transporter like domains"/>
    <property type="match status" value="1"/>
</dbReference>
<accession>A0A7S5DSN4</accession>
<dbReference type="InterPro" id="IPR020846">
    <property type="entry name" value="MFS_dom"/>
</dbReference>
<feature type="transmembrane region" description="Helical" evidence="4">
    <location>
        <begin position="102"/>
        <end position="122"/>
    </location>
</feature>
<evidence type="ECO:0000256" key="1">
    <source>
        <dbReference type="ARBA" id="ARBA00022692"/>
    </source>
</evidence>
<dbReference type="PANTHER" id="PTHR23531">
    <property type="entry name" value="QUINOLENE RESISTANCE PROTEIN NORA"/>
    <property type="match status" value="1"/>
</dbReference>
<gene>
    <name evidence="6" type="ORF">pC5.7c_530</name>
</gene>
<dbReference type="InterPro" id="IPR036259">
    <property type="entry name" value="MFS_trans_sf"/>
</dbReference>
<keyword evidence="6" id="KW-0614">Plasmid</keyword>
<evidence type="ECO:0000313" key="6">
    <source>
        <dbReference type="EMBL" id="QCL09397.1"/>
    </source>
</evidence>
<feature type="transmembrane region" description="Helical" evidence="4">
    <location>
        <begin position="271"/>
        <end position="291"/>
    </location>
</feature>
<keyword evidence="3 4" id="KW-0472">Membrane</keyword>
<feature type="transmembrane region" description="Helical" evidence="4">
    <location>
        <begin position="166"/>
        <end position="185"/>
    </location>
</feature>
<dbReference type="SUPFAM" id="SSF103473">
    <property type="entry name" value="MFS general substrate transporter"/>
    <property type="match status" value="1"/>
</dbReference>